<accession>A0ABU1DAI9</accession>
<dbReference type="RefSeq" id="WP_309388138.1">
    <property type="nucleotide sequence ID" value="NZ_JADBEO010000001.1"/>
</dbReference>
<dbReference type="EMBL" id="JADBEO010000001">
    <property type="protein sequence ID" value="MDR4305087.1"/>
    <property type="molecule type" value="Genomic_DNA"/>
</dbReference>
<dbReference type="InterPro" id="IPR018958">
    <property type="entry name" value="Knr4/Smi1-like_dom"/>
</dbReference>
<comment type="caution">
    <text evidence="2">The sequence shown here is derived from an EMBL/GenBank/DDBJ whole genome shotgun (WGS) entry which is preliminary data.</text>
</comment>
<evidence type="ECO:0000259" key="1">
    <source>
        <dbReference type="SMART" id="SM00860"/>
    </source>
</evidence>
<dbReference type="SUPFAM" id="SSF160631">
    <property type="entry name" value="SMI1/KNR4-like"/>
    <property type="match status" value="1"/>
</dbReference>
<dbReference type="Gene3D" id="3.40.1580.10">
    <property type="entry name" value="SMI1/KNR4-like"/>
    <property type="match status" value="1"/>
</dbReference>
<reference evidence="2" key="1">
    <citation type="submission" date="2020-10" db="EMBL/GenBank/DDBJ databases">
        <authorList>
            <person name="Abbas A."/>
            <person name="Razzaq R."/>
            <person name="Waqas M."/>
            <person name="Abbas N."/>
            <person name="Nielsen T.K."/>
            <person name="Hansen L.H."/>
            <person name="Hussain S."/>
            <person name="Shahid M."/>
        </authorList>
    </citation>
    <scope>NUCLEOTIDE SEQUENCE</scope>
    <source>
        <strain evidence="2">S14</strain>
    </source>
</reference>
<organism evidence="2 3">
    <name type="scientific">Chelatococcus sambhunathii</name>
    <dbReference type="NCBI Taxonomy" id="363953"/>
    <lineage>
        <taxon>Bacteria</taxon>
        <taxon>Pseudomonadati</taxon>
        <taxon>Pseudomonadota</taxon>
        <taxon>Alphaproteobacteria</taxon>
        <taxon>Hyphomicrobiales</taxon>
        <taxon>Chelatococcaceae</taxon>
        <taxon>Chelatococcus</taxon>
    </lineage>
</organism>
<keyword evidence="3" id="KW-1185">Reference proteome</keyword>
<name>A0ABU1DAI9_9HYPH</name>
<evidence type="ECO:0000313" key="2">
    <source>
        <dbReference type="EMBL" id="MDR4305087.1"/>
    </source>
</evidence>
<gene>
    <name evidence="2" type="ORF">IHQ68_00400</name>
</gene>
<dbReference type="Pfam" id="PF09346">
    <property type="entry name" value="SMI1_KNR4"/>
    <property type="match status" value="1"/>
</dbReference>
<sequence>MSVPAVDGSNISALIAAFKVAAAPVPLARPLDPVARAEPVTPAVPLPVGAVAPVSPPTSDDATLVTITARPPVPPIAPEAPDAVFAAASARSAIDAAYLVAAGGDRLAAALLARKPVEELFAALDRRQLFAAAHLPGDLFTAAERKLALLLLARPAEPLLALLRASAPRGDLAAAVAAYAAQLDAAGPEERRSAEWTIERVAVQRFLDREGVARATTADLGVRGPVDGDPAGRSPAMAQLRTALDAVAAGASRATADLAGAAVRDMPLLGTPILTPEMLLAGLAALGRTVDPRRHVDRPAIRERRPRRDRRPEPLIRPLGADWEEDVDLGLNIDAWEAEHGVLLPADHRAFLIAFDGGRVYPNMFDYSVPLTGLSSTAAATFLDRLYGFEQVAASWGGGAFGRAFPPGFVTIGADPGGMEILLSLEGRDHGSVWCWLHSKDAWGSIRNHEIYRLADCFDDFIDGLRDEPGGAGWRYWSRPALKRLERPLEF</sequence>
<dbReference type="Proteomes" id="UP001181622">
    <property type="component" value="Unassembled WGS sequence"/>
</dbReference>
<feature type="domain" description="Knr4/Smi1-like" evidence="1">
    <location>
        <begin position="330"/>
        <end position="464"/>
    </location>
</feature>
<protein>
    <submittedName>
        <fullName evidence="2">SMI1/KNR4 family protein</fullName>
    </submittedName>
</protein>
<dbReference type="InterPro" id="IPR037883">
    <property type="entry name" value="Knr4/Smi1-like_sf"/>
</dbReference>
<proteinExistence type="predicted"/>
<dbReference type="SMART" id="SM00860">
    <property type="entry name" value="SMI1_KNR4"/>
    <property type="match status" value="1"/>
</dbReference>
<evidence type="ECO:0000313" key="3">
    <source>
        <dbReference type="Proteomes" id="UP001181622"/>
    </source>
</evidence>